<protein>
    <submittedName>
        <fullName evidence="2">Glycosyltransferase family 2 protein</fullName>
    </submittedName>
</protein>
<keyword evidence="2" id="KW-0808">Transferase</keyword>
<evidence type="ECO:0000313" key="3">
    <source>
        <dbReference type="Proteomes" id="UP000230709"/>
    </source>
</evidence>
<dbReference type="KEGG" id="mtw:CQW49_19920"/>
<dbReference type="EMBL" id="CP023737">
    <property type="protein sequence ID" value="ATQ70512.1"/>
    <property type="molecule type" value="Genomic_DNA"/>
</dbReference>
<dbReference type="STRING" id="595536.GCA_000178815_01209"/>
<dbReference type="InterPro" id="IPR001173">
    <property type="entry name" value="Glyco_trans_2-like"/>
</dbReference>
<dbReference type="PANTHER" id="PTHR43685:SF2">
    <property type="entry name" value="GLYCOSYLTRANSFERASE 2-LIKE DOMAIN-CONTAINING PROTEIN"/>
    <property type="match status" value="1"/>
</dbReference>
<keyword evidence="3" id="KW-1185">Reference proteome</keyword>
<organism evidence="2 3">
    <name type="scientific">Methylosinus trichosporium (strain ATCC 35070 / NCIMB 11131 / UNIQEM 75 / OB3b)</name>
    <dbReference type="NCBI Taxonomy" id="595536"/>
    <lineage>
        <taxon>Bacteria</taxon>
        <taxon>Pseudomonadati</taxon>
        <taxon>Pseudomonadota</taxon>
        <taxon>Alphaproteobacteria</taxon>
        <taxon>Hyphomicrobiales</taxon>
        <taxon>Methylocystaceae</taxon>
        <taxon>Methylosinus</taxon>
    </lineage>
</organism>
<dbReference type="SUPFAM" id="SSF53448">
    <property type="entry name" value="Nucleotide-diphospho-sugar transferases"/>
    <property type="match status" value="1"/>
</dbReference>
<dbReference type="CDD" id="cd00761">
    <property type="entry name" value="Glyco_tranf_GTA_type"/>
    <property type="match status" value="1"/>
</dbReference>
<dbReference type="InterPro" id="IPR029044">
    <property type="entry name" value="Nucleotide-diphossugar_trans"/>
</dbReference>
<sequence>MSTMASSWCLRAGARAPPPEAQAMPNSSSPAAAQDDAVAVIVPCYDSADTLAETLESVLAQEGPLEIIVVDDGSRDESLAVARRFEPRVRVVSGPNRGASAARNRGVDETQSPWILFLDADDLIEPGTLSRRLETARASGADVIVCDWREFSGQPAEGVTRSLDWTAIRRDAEHAIAAGAWATTAAILYRRALVERIGGFRADLPVIQDARFFFDAAAAGGRFAHSPHLGASYRLRPQSLSRRDPTRFLLDILSNGKQIEESWRGRNVLDDMRLQALMGVYNVAGRGLFSLGHEQWFEAVAAQRSLGLPLPRHSRVMEPLARMIGLRPARLLGALAKVA</sequence>
<dbReference type="AlphaFoldDB" id="A0A2D2D6B3"/>
<dbReference type="Pfam" id="PF00535">
    <property type="entry name" value="Glycos_transf_2"/>
    <property type="match status" value="1"/>
</dbReference>
<evidence type="ECO:0000313" key="2">
    <source>
        <dbReference type="EMBL" id="ATQ70512.1"/>
    </source>
</evidence>
<dbReference type="PANTHER" id="PTHR43685">
    <property type="entry name" value="GLYCOSYLTRANSFERASE"/>
    <property type="match status" value="1"/>
</dbReference>
<dbReference type="Gene3D" id="3.90.550.10">
    <property type="entry name" value="Spore Coat Polysaccharide Biosynthesis Protein SpsA, Chain A"/>
    <property type="match status" value="1"/>
</dbReference>
<dbReference type="Proteomes" id="UP000230709">
    <property type="component" value="Chromosome"/>
</dbReference>
<name>A0A2D2D6B3_METT3</name>
<dbReference type="GO" id="GO:0016740">
    <property type="term" value="F:transferase activity"/>
    <property type="evidence" value="ECO:0007669"/>
    <property type="project" value="UniProtKB-KW"/>
</dbReference>
<reference evidence="3" key="1">
    <citation type="submission" date="2017-10" db="EMBL/GenBank/DDBJ databases">
        <title>Completed PacBio SMRT sequence of Methylosinus trichosporium OB3b reveals presence of a third large plasmid.</title>
        <authorList>
            <person name="Charles T.C."/>
            <person name="Lynch M.D.J."/>
            <person name="Heil J.R."/>
            <person name="Cheng J."/>
        </authorList>
    </citation>
    <scope>NUCLEOTIDE SEQUENCE [LARGE SCALE GENOMIC DNA]</scope>
    <source>
        <strain evidence="3">OB3b</strain>
    </source>
</reference>
<accession>A0A2D2D6B3</accession>
<evidence type="ECO:0000259" key="1">
    <source>
        <dbReference type="Pfam" id="PF00535"/>
    </source>
</evidence>
<dbReference type="InterPro" id="IPR050834">
    <property type="entry name" value="Glycosyltransf_2"/>
</dbReference>
<proteinExistence type="predicted"/>
<gene>
    <name evidence="2" type="ORF">CQW49_19920</name>
</gene>
<feature type="domain" description="Glycosyltransferase 2-like" evidence="1">
    <location>
        <begin position="40"/>
        <end position="179"/>
    </location>
</feature>